<feature type="transmembrane region" description="Helical" evidence="8">
    <location>
        <begin position="115"/>
        <end position="138"/>
    </location>
</feature>
<dbReference type="Gene3D" id="3.40.50.2300">
    <property type="match status" value="1"/>
</dbReference>
<evidence type="ECO:0000256" key="1">
    <source>
        <dbReference type="ARBA" id="ARBA00000085"/>
    </source>
</evidence>
<dbReference type="Pfam" id="PF02518">
    <property type="entry name" value="HATPase_c"/>
    <property type="match status" value="1"/>
</dbReference>
<dbReference type="InterPro" id="IPR003661">
    <property type="entry name" value="HisK_dim/P_dom"/>
</dbReference>
<dbReference type="Pfam" id="PF13185">
    <property type="entry name" value="GAF_2"/>
    <property type="match status" value="1"/>
</dbReference>
<evidence type="ECO:0000313" key="11">
    <source>
        <dbReference type="EMBL" id="URI10808.1"/>
    </source>
</evidence>
<dbReference type="SUPFAM" id="SSF55874">
    <property type="entry name" value="ATPase domain of HSP90 chaperone/DNA topoisomerase II/histidine kinase"/>
    <property type="match status" value="1"/>
</dbReference>
<keyword evidence="4" id="KW-0808">Transferase</keyword>
<feature type="domain" description="Histidine kinase" evidence="9">
    <location>
        <begin position="573"/>
        <end position="793"/>
    </location>
</feature>
<keyword evidence="12" id="KW-1185">Reference proteome</keyword>
<keyword evidence="8" id="KW-1133">Transmembrane helix</keyword>
<dbReference type="SMART" id="SM00065">
    <property type="entry name" value="GAF"/>
    <property type="match status" value="1"/>
</dbReference>
<dbReference type="InterPro" id="IPR005467">
    <property type="entry name" value="His_kinase_dom"/>
</dbReference>
<dbReference type="InterPro" id="IPR035965">
    <property type="entry name" value="PAS-like_dom_sf"/>
</dbReference>
<feature type="transmembrane region" description="Helical" evidence="8">
    <location>
        <begin position="150"/>
        <end position="168"/>
    </location>
</feature>
<evidence type="ECO:0000259" key="9">
    <source>
        <dbReference type="PROSITE" id="PS50109"/>
    </source>
</evidence>
<accession>A0ABY4SBT6</accession>
<dbReference type="InterPro" id="IPR036890">
    <property type="entry name" value="HATPase_C_sf"/>
</dbReference>
<evidence type="ECO:0000256" key="7">
    <source>
        <dbReference type="SAM" id="Coils"/>
    </source>
</evidence>
<evidence type="ECO:0000256" key="5">
    <source>
        <dbReference type="ARBA" id="ARBA00022777"/>
    </source>
</evidence>
<gene>
    <name evidence="11" type="ORF">MW290_17655</name>
</gene>
<evidence type="ECO:0000259" key="10">
    <source>
        <dbReference type="PROSITE" id="PS50110"/>
    </source>
</evidence>
<dbReference type="SUPFAM" id="SSF55785">
    <property type="entry name" value="PYP-like sensor domain (PAS domain)"/>
    <property type="match status" value="1"/>
</dbReference>
<dbReference type="SUPFAM" id="SSF55781">
    <property type="entry name" value="GAF domain-like"/>
    <property type="match status" value="1"/>
</dbReference>
<sequence length="945" mass="102774">MDATTLLITNALLSSAAAVVMAVVLCTRRTYPGFGFWTGGIACLALGAALLVPGVLPPTWATRVGRNAVLMTGHLMLLRGMLQFRGWRVGPGLEAAVALAFLLPFSYLSLDAGQLGARIVCYCLFSAAINSATVAVTLRRRPPYFGSNDRLLALWLLLFALITLVRAAQELADVSTAFETIKSFGSVYALAQILSVQLVTLTLVSINSQRIEADHRAGAADLQQREQQLRLIGDNLPAGFIYRYTLADGHRHFDHVSSGIQRTFGLSPADVMRDASPLFAMLAPEMQPRYAEEEARSAAQLTDFHATQRFNLPDGTVRWLDVRSHPQRRPDGAIFWDGVALDVTDTMAARAKVVRQAGFYRCLSQCNAAVARSDSQATLFAAVCDAIIEAAGMRLAWVSLADADGRLQLQAQAGAPADLPQRLLAESPAPMQAPMQAPDEQALRSGEPLWCQHLPTDAPAQAWQTLATQAELQALAALPVRRGGRVVGALTICAGETQAFDPETRHLLVDLAANISFALDNFDREADRRQAQQALDAHRQQLEETVERRTAQLAEARQRAEAASLAKTAFLANMSHEIRTPLNAMIGMAHLIRREDLSPRQADRLLKLEVAARHLLEVLNAVLDLSKIEAGKMTLETVPLRVESTVSNVLSMLGERAEARQLRLHSEVDHMPRDLLGDPTRLQQALLNYANNAIKFTDRGSVTLRARLLEKDGRSALLRFEVEDTGTGIDPEAMPRLFEPFEQADRARTRRAGGTGLGLAITRRLARLMGGDAGATSRPGGGSTFWFTARLQRSAAGVDAAAPRPEGDAEEALRRRHAGTRVLVAEDNPVNAEVAQAILEEAGLLVDVATNGEMAVAMALQGGYRLVLMDMQMPVLDGLDACREIRRQMPNDTLPVIAMTANAFAEDRALCEAAGMDDFISKPVDPAALYRLLLHWLDGRPTKDG</sequence>
<feature type="transmembrane region" description="Helical" evidence="8">
    <location>
        <begin position="34"/>
        <end position="52"/>
    </location>
</feature>
<evidence type="ECO:0000256" key="3">
    <source>
        <dbReference type="ARBA" id="ARBA00022553"/>
    </source>
</evidence>
<dbReference type="PROSITE" id="PS50109">
    <property type="entry name" value="HIS_KIN"/>
    <property type="match status" value="1"/>
</dbReference>
<dbReference type="Pfam" id="PF00072">
    <property type="entry name" value="Response_reg"/>
    <property type="match status" value="1"/>
</dbReference>
<dbReference type="InterPro" id="IPR029016">
    <property type="entry name" value="GAF-like_dom_sf"/>
</dbReference>
<dbReference type="Pfam" id="PF08447">
    <property type="entry name" value="PAS_3"/>
    <property type="match status" value="1"/>
</dbReference>
<dbReference type="CDD" id="cd00082">
    <property type="entry name" value="HisKA"/>
    <property type="match status" value="1"/>
</dbReference>
<dbReference type="InterPro" id="IPR003018">
    <property type="entry name" value="GAF"/>
</dbReference>
<dbReference type="SUPFAM" id="SSF52172">
    <property type="entry name" value="CheY-like"/>
    <property type="match status" value="1"/>
</dbReference>
<dbReference type="CDD" id="cd17546">
    <property type="entry name" value="REC_hyHK_CKI1_RcsC-like"/>
    <property type="match status" value="1"/>
</dbReference>
<dbReference type="Gene3D" id="3.30.450.20">
    <property type="entry name" value="PAS domain"/>
    <property type="match status" value="1"/>
</dbReference>
<dbReference type="Proteomes" id="UP001056201">
    <property type="component" value="Chromosome 2"/>
</dbReference>
<keyword evidence="11" id="KW-0067">ATP-binding</keyword>
<evidence type="ECO:0000256" key="6">
    <source>
        <dbReference type="PROSITE-ProRule" id="PRU00169"/>
    </source>
</evidence>
<dbReference type="Gene3D" id="1.10.287.130">
    <property type="match status" value="1"/>
</dbReference>
<dbReference type="GO" id="GO:0005524">
    <property type="term" value="F:ATP binding"/>
    <property type="evidence" value="ECO:0007669"/>
    <property type="project" value="UniProtKB-KW"/>
</dbReference>
<evidence type="ECO:0000256" key="2">
    <source>
        <dbReference type="ARBA" id="ARBA00012438"/>
    </source>
</evidence>
<dbReference type="SMART" id="SM00388">
    <property type="entry name" value="HisKA"/>
    <property type="match status" value="1"/>
</dbReference>
<dbReference type="CDD" id="cd16922">
    <property type="entry name" value="HATPase_EvgS-ArcB-TorS-like"/>
    <property type="match status" value="1"/>
</dbReference>
<keyword evidence="11" id="KW-0547">Nucleotide-binding</keyword>
<evidence type="ECO:0000256" key="8">
    <source>
        <dbReference type="SAM" id="Phobius"/>
    </source>
</evidence>
<name>A0ABY4SBT6_AQUTE</name>
<evidence type="ECO:0000256" key="4">
    <source>
        <dbReference type="ARBA" id="ARBA00022679"/>
    </source>
</evidence>
<comment type="catalytic activity">
    <reaction evidence="1">
        <text>ATP + protein L-histidine = ADP + protein N-phospho-L-histidine.</text>
        <dbReference type="EC" id="2.7.13.3"/>
    </reaction>
</comment>
<dbReference type="InterPro" id="IPR003594">
    <property type="entry name" value="HATPase_dom"/>
</dbReference>
<dbReference type="PANTHER" id="PTHR45339">
    <property type="entry name" value="HYBRID SIGNAL TRANSDUCTION HISTIDINE KINASE J"/>
    <property type="match status" value="1"/>
</dbReference>
<reference evidence="11" key="1">
    <citation type="submission" date="2022-05" db="EMBL/GenBank/DDBJ databases">
        <title>An RpoN-dependent PEP-CTERM gene is involved in floc formation of an Aquincola tertiaricarbonis strain.</title>
        <authorList>
            <person name="Qiu D."/>
            <person name="Xia M."/>
        </authorList>
    </citation>
    <scope>NUCLEOTIDE SEQUENCE</scope>
    <source>
        <strain evidence="11">RN12</strain>
    </source>
</reference>
<dbReference type="InterPro" id="IPR011006">
    <property type="entry name" value="CheY-like_superfamily"/>
</dbReference>
<dbReference type="Pfam" id="PF00512">
    <property type="entry name" value="HisKA"/>
    <property type="match status" value="1"/>
</dbReference>
<dbReference type="EC" id="2.7.13.3" evidence="2"/>
<dbReference type="SUPFAM" id="SSF47384">
    <property type="entry name" value="Homodimeric domain of signal transducing histidine kinase"/>
    <property type="match status" value="1"/>
</dbReference>
<keyword evidence="8" id="KW-0812">Transmembrane</keyword>
<feature type="domain" description="Response regulatory" evidence="10">
    <location>
        <begin position="821"/>
        <end position="937"/>
    </location>
</feature>
<dbReference type="PROSITE" id="PS50110">
    <property type="entry name" value="RESPONSE_REGULATORY"/>
    <property type="match status" value="1"/>
</dbReference>
<dbReference type="InterPro" id="IPR004358">
    <property type="entry name" value="Sig_transdc_His_kin-like_C"/>
</dbReference>
<dbReference type="SMART" id="SM00387">
    <property type="entry name" value="HATPase_c"/>
    <property type="match status" value="1"/>
</dbReference>
<organism evidence="11 12">
    <name type="scientific">Aquincola tertiaricarbonis</name>
    <dbReference type="NCBI Taxonomy" id="391953"/>
    <lineage>
        <taxon>Bacteria</taxon>
        <taxon>Pseudomonadati</taxon>
        <taxon>Pseudomonadota</taxon>
        <taxon>Betaproteobacteria</taxon>
        <taxon>Burkholderiales</taxon>
        <taxon>Sphaerotilaceae</taxon>
        <taxon>Aquincola</taxon>
    </lineage>
</organism>
<dbReference type="InterPro" id="IPR036097">
    <property type="entry name" value="HisK_dim/P_sf"/>
</dbReference>
<protein>
    <recommendedName>
        <fullName evidence="2">histidine kinase</fullName>
        <ecNumber evidence="2">2.7.13.3</ecNumber>
    </recommendedName>
</protein>
<dbReference type="PRINTS" id="PR00344">
    <property type="entry name" value="BCTRLSENSOR"/>
</dbReference>
<proteinExistence type="predicted"/>
<keyword evidence="7" id="KW-0175">Coiled coil</keyword>
<dbReference type="RefSeq" id="WP_250199011.1">
    <property type="nucleotide sequence ID" value="NZ_CP097636.1"/>
</dbReference>
<dbReference type="SMART" id="SM00448">
    <property type="entry name" value="REC"/>
    <property type="match status" value="1"/>
</dbReference>
<feature type="modified residue" description="4-aspartylphosphate" evidence="6">
    <location>
        <position position="870"/>
    </location>
</feature>
<dbReference type="EMBL" id="CP097636">
    <property type="protein sequence ID" value="URI10808.1"/>
    <property type="molecule type" value="Genomic_DNA"/>
</dbReference>
<evidence type="ECO:0000313" key="12">
    <source>
        <dbReference type="Proteomes" id="UP001056201"/>
    </source>
</evidence>
<keyword evidence="8" id="KW-0472">Membrane</keyword>
<keyword evidence="3 6" id="KW-0597">Phosphoprotein</keyword>
<feature type="coiled-coil region" evidence="7">
    <location>
        <begin position="528"/>
        <end position="559"/>
    </location>
</feature>
<dbReference type="Gene3D" id="3.30.565.10">
    <property type="entry name" value="Histidine kinase-like ATPase, C-terminal domain"/>
    <property type="match status" value="1"/>
</dbReference>
<dbReference type="Gene3D" id="3.30.450.40">
    <property type="match status" value="1"/>
</dbReference>
<feature type="transmembrane region" description="Helical" evidence="8">
    <location>
        <begin position="6"/>
        <end position="27"/>
    </location>
</feature>
<dbReference type="InterPro" id="IPR001789">
    <property type="entry name" value="Sig_transdc_resp-reg_receiver"/>
</dbReference>
<dbReference type="InterPro" id="IPR013655">
    <property type="entry name" value="PAS_fold_3"/>
</dbReference>
<keyword evidence="5" id="KW-0418">Kinase</keyword>
<dbReference type="PANTHER" id="PTHR45339:SF5">
    <property type="entry name" value="HISTIDINE KINASE"/>
    <property type="match status" value="1"/>
</dbReference>